<evidence type="ECO:0000313" key="2">
    <source>
        <dbReference type="Proteomes" id="UP000636960"/>
    </source>
</evidence>
<proteinExistence type="predicted"/>
<evidence type="ECO:0008006" key="3">
    <source>
        <dbReference type="Google" id="ProtNLM"/>
    </source>
</evidence>
<comment type="caution">
    <text evidence="1">The sequence shown here is derived from an EMBL/GenBank/DDBJ whole genome shotgun (WGS) entry which is preliminary data.</text>
</comment>
<accession>A0A919JWY7</accession>
<keyword evidence="2" id="KW-1185">Reference proteome</keyword>
<protein>
    <recommendedName>
        <fullName evidence="3">Addiction module toxin RelE</fullName>
    </recommendedName>
</protein>
<dbReference type="Pfam" id="PF05973">
    <property type="entry name" value="Gp49"/>
    <property type="match status" value="1"/>
</dbReference>
<dbReference type="AlphaFoldDB" id="A0A919JWY7"/>
<dbReference type="Proteomes" id="UP000636960">
    <property type="component" value="Unassembled WGS sequence"/>
</dbReference>
<gene>
    <name evidence="1" type="ORF">Ari01nite_38250</name>
</gene>
<dbReference type="EMBL" id="BOMV01000042">
    <property type="protein sequence ID" value="GIE96360.1"/>
    <property type="molecule type" value="Genomic_DNA"/>
</dbReference>
<sequence length="124" mass="14366">MSSRYDIELEPEVRDWLETLRLKDYAKVEAMADILAERAETLGEPYSRHLSGKTRELRFHLDRAAVRISYWLAPGARAVLLTVFRKTRQIERAEVARAIAAQQVCESGHETHAPASEIYERKWL</sequence>
<dbReference type="InterPro" id="IPR009241">
    <property type="entry name" value="HigB-like"/>
</dbReference>
<reference evidence="1" key="1">
    <citation type="submission" date="2021-01" db="EMBL/GenBank/DDBJ databases">
        <title>Whole genome shotgun sequence of Actinoplanes rishiriensis NBRC 108556.</title>
        <authorList>
            <person name="Komaki H."/>
            <person name="Tamura T."/>
        </authorList>
    </citation>
    <scope>NUCLEOTIDE SEQUENCE</scope>
    <source>
        <strain evidence="1">NBRC 108556</strain>
    </source>
</reference>
<organism evidence="1 2">
    <name type="scientific">Paractinoplanes rishiriensis</name>
    <dbReference type="NCBI Taxonomy" id="1050105"/>
    <lineage>
        <taxon>Bacteria</taxon>
        <taxon>Bacillati</taxon>
        <taxon>Actinomycetota</taxon>
        <taxon>Actinomycetes</taxon>
        <taxon>Micromonosporales</taxon>
        <taxon>Micromonosporaceae</taxon>
        <taxon>Paractinoplanes</taxon>
    </lineage>
</organism>
<dbReference type="RefSeq" id="WP_203782620.1">
    <property type="nucleotide sequence ID" value="NZ_BOMV01000042.1"/>
</dbReference>
<name>A0A919JWY7_9ACTN</name>
<evidence type="ECO:0000313" key="1">
    <source>
        <dbReference type="EMBL" id="GIE96360.1"/>
    </source>
</evidence>